<keyword evidence="4" id="KW-1185">Reference proteome</keyword>
<keyword evidence="2" id="KW-0812">Transmembrane</keyword>
<evidence type="ECO:0000313" key="4">
    <source>
        <dbReference type="Proteomes" id="UP000198953"/>
    </source>
</evidence>
<accession>A0A1H7YEB5</accession>
<dbReference type="NCBIfam" id="NF038083">
    <property type="entry name" value="CU044_5270_fam"/>
    <property type="match status" value="1"/>
</dbReference>
<keyword evidence="2" id="KW-1133">Transmembrane helix</keyword>
<dbReference type="RefSeq" id="WP_055502129.1">
    <property type="nucleotide sequence ID" value="NZ_BBZG01000001.1"/>
</dbReference>
<gene>
    <name evidence="3" type="ORF">SAMN05660976_05146</name>
</gene>
<evidence type="ECO:0000313" key="3">
    <source>
        <dbReference type="EMBL" id="SEM43648.1"/>
    </source>
</evidence>
<dbReference type="Proteomes" id="UP000198953">
    <property type="component" value="Unassembled WGS sequence"/>
</dbReference>
<sequence>MTRSIEDRLRDAFSTGAELVRPESLGTVTDTVAVRPRRRFRGLPVLAAAAVVVVLAVVALVAKVVVPAPAPPPVLVPSDGNEALRRLAAQVARLPDDRGAYWRRSLEDNQLVRVQAGGRAFNAVVSHGAELWLPRDAEDPVQTRSEEPSLRPATPADERAWRAAGSPAEVQRVCTPGTKAADCVKLPMGAESRECQYTYGVAPDRGPAAHPFGPYTPAEIWALPTDDKGLRAWLRARWESGRGEPGTARTLEEALAGSDLLLRTPLSPAARAAVLRLLADLPTTSVRGPAKDPLGRSGLAVDFDRGRASFREFGEDDEVAEEHTTILDPSTGEILAEVTKAGESAAGLAKGGIMSSEVWTPVTGWTDDRPKRPGNCRRL</sequence>
<protein>
    <recommendedName>
        <fullName evidence="5">CU044_5270 family protein</fullName>
    </recommendedName>
</protein>
<dbReference type="EMBL" id="FOBF01000013">
    <property type="protein sequence ID" value="SEM43648.1"/>
    <property type="molecule type" value="Genomic_DNA"/>
</dbReference>
<proteinExistence type="predicted"/>
<reference evidence="3 4" key="1">
    <citation type="submission" date="2016-10" db="EMBL/GenBank/DDBJ databases">
        <authorList>
            <person name="de Groot N.N."/>
        </authorList>
    </citation>
    <scope>NUCLEOTIDE SEQUENCE [LARGE SCALE GENOMIC DNA]</scope>
    <source>
        <strain evidence="3 4">DSM 43357</strain>
    </source>
</reference>
<feature type="transmembrane region" description="Helical" evidence="2">
    <location>
        <begin position="45"/>
        <end position="66"/>
    </location>
</feature>
<feature type="region of interest" description="Disordered" evidence="1">
    <location>
        <begin position="137"/>
        <end position="164"/>
    </location>
</feature>
<name>A0A1H7YEB5_9ACTN</name>
<dbReference type="OrthoDB" id="3531123at2"/>
<dbReference type="AlphaFoldDB" id="A0A1H7YEB5"/>
<dbReference type="InterPro" id="IPR047789">
    <property type="entry name" value="CU044_5270-like"/>
</dbReference>
<evidence type="ECO:0000256" key="1">
    <source>
        <dbReference type="SAM" id="MobiDB-lite"/>
    </source>
</evidence>
<evidence type="ECO:0008006" key="5">
    <source>
        <dbReference type="Google" id="ProtNLM"/>
    </source>
</evidence>
<evidence type="ECO:0000256" key="2">
    <source>
        <dbReference type="SAM" id="Phobius"/>
    </source>
</evidence>
<organism evidence="3 4">
    <name type="scientific">Nonomuraea pusilla</name>
    <dbReference type="NCBI Taxonomy" id="46177"/>
    <lineage>
        <taxon>Bacteria</taxon>
        <taxon>Bacillati</taxon>
        <taxon>Actinomycetota</taxon>
        <taxon>Actinomycetes</taxon>
        <taxon>Streptosporangiales</taxon>
        <taxon>Streptosporangiaceae</taxon>
        <taxon>Nonomuraea</taxon>
    </lineage>
</organism>
<keyword evidence="2" id="KW-0472">Membrane</keyword>
<dbReference type="STRING" id="46177.SAMN05660976_05146"/>